<sequence>MANKSNDPPSYSDLTSNIVHEIETTYYIADEMVPFSFQLIRNSDIHKRITYEIRDGDELINVLDSFESSNYSGGISFTHNVNNSISWNTDSLYATSGVHIPYNDKSSNRHYKIFKTFLTFKYTAVPTVKCYCGIMLGRYLPGTKYTFWRTNLSLDHSINLMKNLVPYDDAFHNEKESGDLENKCYFIGLSMIGKKYSLVGDYRCSTPKEVLAVLEKFKKLNPPQHTWI</sequence>
<protein>
    <submittedName>
        <fullName evidence="1">Uncharacterized protein</fullName>
    </submittedName>
</protein>
<evidence type="ECO:0000313" key="1">
    <source>
        <dbReference type="EMBL" id="QHT25050.1"/>
    </source>
</evidence>
<dbReference type="EMBL" id="MN739754">
    <property type="protein sequence ID" value="QHT25050.1"/>
    <property type="molecule type" value="Genomic_DNA"/>
</dbReference>
<accession>A0A6C0E907</accession>
<name>A0A6C0E907_9ZZZZ</name>
<dbReference type="AlphaFoldDB" id="A0A6C0E907"/>
<proteinExistence type="predicted"/>
<reference evidence="1" key="1">
    <citation type="journal article" date="2020" name="Nature">
        <title>Giant virus diversity and host interactions through global metagenomics.</title>
        <authorList>
            <person name="Schulz F."/>
            <person name="Roux S."/>
            <person name="Paez-Espino D."/>
            <person name="Jungbluth S."/>
            <person name="Walsh D.A."/>
            <person name="Denef V.J."/>
            <person name="McMahon K.D."/>
            <person name="Konstantinidis K.T."/>
            <person name="Eloe-Fadrosh E.A."/>
            <person name="Kyrpides N.C."/>
            <person name="Woyke T."/>
        </authorList>
    </citation>
    <scope>NUCLEOTIDE SEQUENCE</scope>
    <source>
        <strain evidence="1">GVMAG-M-3300023179-150</strain>
    </source>
</reference>
<organism evidence="1">
    <name type="scientific">viral metagenome</name>
    <dbReference type="NCBI Taxonomy" id="1070528"/>
    <lineage>
        <taxon>unclassified sequences</taxon>
        <taxon>metagenomes</taxon>
        <taxon>organismal metagenomes</taxon>
    </lineage>
</organism>